<evidence type="ECO:0000313" key="11">
    <source>
        <dbReference type="Proteomes" id="UP000586827"/>
    </source>
</evidence>
<dbReference type="EMBL" id="JABELX010000013">
    <property type="protein sequence ID" value="NNH74174.1"/>
    <property type="molecule type" value="Genomic_DNA"/>
</dbReference>
<keyword evidence="5 9" id="KW-0812">Transmembrane</keyword>
<dbReference type="Pfam" id="PF00860">
    <property type="entry name" value="Xan_ur_permease"/>
    <property type="match status" value="1"/>
</dbReference>
<evidence type="ECO:0000256" key="5">
    <source>
        <dbReference type="ARBA" id="ARBA00022692"/>
    </source>
</evidence>
<evidence type="ECO:0000256" key="2">
    <source>
        <dbReference type="ARBA" id="ARBA00008821"/>
    </source>
</evidence>
<feature type="transmembrane region" description="Helical" evidence="9">
    <location>
        <begin position="317"/>
        <end position="340"/>
    </location>
</feature>
<feature type="compositionally biased region" description="Polar residues" evidence="8">
    <location>
        <begin position="439"/>
        <end position="451"/>
    </location>
</feature>
<reference evidence="10 11" key="1">
    <citation type="submission" date="2020-05" db="EMBL/GenBank/DDBJ databases">
        <title>MicrobeNet Type strains.</title>
        <authorList>
            <person name="Nicholson A.C."/>
        </authorList>
    </citation>
    <scope>NUCLEOTIDE SEQUENCE [LARGE SCALE GENOMIC DNA]</scope>
    <source>
        <strain evidence="10 11">JCM 3224</strain>
    </source>
</reference>
<dbReference type="NCBIfam" id="NF037981">
    <property type="entry name" value="NCS2_1"/>
    <property type="match status" value="1"/>
</dbReference>
<feature type="transmembrane region" description="Helical" evidence="9">
    <location>
        <begin position="375"/>
        <end position="392"/>
    </location>
</feature>
<feature type="transmembrane region" description="Helical" evidence="9">
    <location>
        <begin position="16"/>
        <end position="41"/>
    </location>
</feature>
<dbReference type="PANTHER" id="PTHR42810:SF4">
    <property type="entry name" value="URIC ACID TRANSPORTER UACT"/>
    <property type="match status" value="1"/>
</dbReference>
<keyword evidence="11" id="KW-1185">Reference proteome</keyword>
<dbReference type="Proteomes" id="UP000586827">
    <property type="component" value="Unassembled WGS sequence"/>
</dbReference>
<protein>
    <submittedName>
        <fullName evidence="10">Purine permease</fullName>
    </submittedName>
</protein>
<dbReference type="InterPro" id="IPR006042">
    <property type="entry name" value="Xan_ur_permease"/>
</dbReference>
<feature type="transmembrane region" description="Helical" evidence="9">
    <location>
        <begin position="237"/>
        <end position="263"/>
    </location>
</feature>
<dbReference type="InterPro" id="IPR006043">
    <property type="entry name" value="NCS2"/>
</dbReference>
<evidence type="ECO:0000256" key="8">
    <source>
        <dbReference type="SAM" id="MobiDB-lite"/>
    </source>
</evidence>
<dbReference type="NCBIfam" id="TIGR03173">
    <property type="entry name" value="pbuX"/>
    <property type="match status" value="1"/>
</dbReference>
<proteinExistence type="inferred from homology"/>
<sequence>MTSPHPVDTRLPWTRLLAFGIQHVLIMYTGCVTVPLVFGAAVGLDRATIGLLISADLLVAGFITVVQSLGGGRFIGARLPIICGATFVAMSPMILIAKEYGLPAVYGSMLIGGLLGLALAWPFAMVVRFFPPLVTGTVLTVVGISLIGVAGGLIVGTNPDDAAFGDPASIGLAALVLLIALVFTCLGRGVWSQLGVLIALAVGVLIAIPMGLVTMDGVGAADWLGIPSPFHFGAPEFPLTAVVAMTIVIAVVFAESTASMLAIGEITGKKVGRAELGRGLAGDGLSAVLAGVFSSFIDTVFNQNVGAVAATRVYSRYVTAVSGALLMVLGVVPRFGAVVAAVPKPVVGGVGLVLFATVAVIGINTLRKADLTDRVNLTIVATAVGVGLIPVLTKDMFDRFPPSAQILLDSGITLAAATAFILNLIFNHTRVGQFARATTEPTTQAEPQNTAPPEKPQEPKGPQDPVNA</sequence>
<dbReference type="InterPro" id="IPR017588">
    <property type="entry name" value="UacT-like"/>
</dbReference>
<feature type="transmembrane region" description="Helical" evidence="9">
    <location>
        <begin position="404"/>
        <end position="426"/>
    </location>
</feature>
<evidence type="ECO:0000256" key="9">
    <source>
        <dbReference type="SAM" id="Phobius"/>
    </source>
</evidence>
<evidence type="ECO:0000256" key="7">
    <source>
        <dbReference type="ARBA" id="ARBA00023136"/>
    </source>
</evidence>
<dbReference type="GO" id="GO:0005886">
    <property type="term" value="C:plasma membrane"/>
    <property type="evidence" value="ECO:0007669"/>
    <property type="project" value="UniProtKB-SubCell"/>
</dbReference>
<gene>
    <name evidence="10" type="ORF">HLB23_30725</name>
</gene>
<dbReference type="GO" id="GO:0042907">
    <property type="term" value="F:xanthine transmembrane transporter activity"/>
    <property type="evidence" value="ECO:0007669"/>
    <property type="project" value="TreeGrafter"/>
</dbReference>
<feature type="transmembrane region" description="Helical" evidence="9">
    <location>
        <begin position="47"/>
        <end position="66"/>
    </location>
</feature>
<dbReference type="RefSeq" id="WP_067523581.1">
    <property type="nucleotide sequence ID" value="NZ_JABELX010000013.1"/>
</dbReference>
<dbReference type="PANTHER" id="PTHR42810">
    <property type="entry name" value="PURINE PERMEASE C1399.01C-RELATED"/>
    <property type="match status" value="1"/>
</dbReference>
<accession>A0A849C663</accession>
<comment type="similarity">
    <text evidence="2">Belongs to the nucleobase:cation symporter-2 (NCS2) (TC 2.A.40) family.</text>
</comment>
<keyword evidence="3" id="KW-0813">Transport</keyword>
<evidence type="ECO:0000256" key="6">
    <source>
        <dbReference type="ARBA" id="ARBA00022989"/>
    </source>
</evidence>
<feature type="transmembrane region" description="Helical" evidence="9">
    <location>
        <begin position="194"/>
        <end position="215"/>
    </location>
</feature>
<evidence type="ECO:0000256" key="4">
    <source>
        <dbReference type="ARBA" id="ARBA00022475"/>
    </source>
</evidence>
<evidence type="ECO:0000256" key="1">
    <source>
        <dbReference type="ARBA" id="ARBA00004651"/>
    </source>
</evidence>
<keyword evidence="4" id="KW-1003">Cell membrane</keyword>
<dbReference type="PROSITE" id="PS01116">
    <property type="entry name" value="XANTH_URACIL_PERMASE"/>
    <property type="match status" value="1"/>
</dbReference>
<evidence type="ECO:0000313" key="10">
    <source>
        <dbReference type="EMBL" id="NNH74174.1"/>
    </source>
</evidence>
<name>A0A849C663_9NOCA</name>
<evidence type="ECO:0000256" key="3">
    <source>
        <dbReference type="ARBA" id="ARBA00022448"/>
    </source>
</evidence>
<feature type="transmembrane region" description="Helical" evidence="9">
    <location>
        <begin position="103"/>
        <end position="121"/>
    </location>
</feature>
<feature type="transmembrane region" description="Helical" evidence="9">
    <location>
        <begin position="168"/>
        <end position="187"/>
    </location>
</feature>
<keyword evidence="6 9" id="KW-1133">Transmembrane helix</keyword>
<keyword evidence="7 9" id="KW-0472">Membrane</keyword>
<comment type="caution">
    <text evidence="10">The sequence shown here is derived from an EMBL/GenBank/DDBJ whole genome shotgun (WGS) entry which is preliminary data.</text>
</comment>
<dbReference type="AlphaFoldDB" id="A0A849C663"/>
<dbReference type="NCBIfam" id="TIGR00801">
    <property type="entry name" value="ncs2"/>
    <property type="match status" value="1"/>
</dbReference>
<feature type="transmembrane region" description="Helical" evidence="9">
    <location>
        <begin position="78"/>
        <end position="97"/>
    </location>
</feature>
<feature type="transmembrane region" description="Helical" evidence="9">
    <location>
        <begin position="133"/>
        <end position="156"/>
    </location>
</feature>
<feature type="transmembrane region" description="Helical" evidence="9">
    <location>
        <begin position="346"/>
        <end position="363"/>
    </location>
</feature>
<organism evidence="10 11">
    <name type="scientific">Nocardia uniformis</name>
    <dbReference type="NCBI Taxonomy" id="53432"/>
    <lineage>
        <taxon>Bacteria</taxon>
        <taxon>Bacillati</taxon>
        <taxon>Actinomycetota</taxon>
        <taxon>Actinomycetes</taxon>
        <taxon>Mycobacteriales</taxon>
        <taxon>Nocardiaceae</taxon>
        <taxon>Nocardia</taxon>
    </lineage>
</organism>
<feature type="region of interest" description="Disordered" evidence="8">
    <location>
        <begin position="437"/>
        <end position="468"/>
    </location>
</feature>
<comment type="subcellular location">
    <subcellularLocation>
        <location evidence="1">Cell membrane</location>
        <topology evidence="1">Multi-pass membrane protein</topology>
    </subcellularLocation>
</comment>